<evidence type="ECO:0000313" key="2">
    <source>
        <dbReference type="Proteomes" id="UP000316184"/>
    </source>
</evidence>
<comment type="caution">
    <text evidence="1">The sequence shown here is derived from an EMBL/GenBank/DDBJ whole genome shotgun (WGS) entry which is preliminary data.</text>
</comment>
<evidence type="ECO:0000313" key="1">
    <source>
        <dbReference type="EMBL" id="TWF95261.1"/>
    </source>
</evidence>
<proteinExistence type="predicted"/>
<dbReference type="EMBL" id="VIWX01000002">
    <property type="protein sequence ID" value="TWF95261.1"/>
    <property type="molecule type" value="Genomic_DNA"/>
</dbReference>
<accession>A0A561U7C4</accession>
<protein>
    <submittedName>
        <fullName evidence="1">Uncharacterized protein</fullName>
    </submittedName>
</protein>
<organism evidence="1 2">
    <name type="scientific">Saccharopolyspora dendranthemae</name>
    <dbReference type="NCBI Taxonomy" id="1181886"/>
    <lineage>
        <taxon>Bacteria</taxon>
        <taxon>Bacillati</taxon>
        <taxon>Actinomycetota</taxon>
        <taxon>Actinomycetes</taxon>
        <taxon>Pseudonocardiales</taxon>
        <taxon>Pseudonocardiaceae</taxon>
        <taxon>Saccharopolyspora</taxon>
    </lineage>
</organism>
<keyword evidence="2" id="KW-1185">Reference proteome</keyword>
<reference evidence="1 2" key="1">
    <citation type="submission" date="2019-06" db="EMBL/GenBank/DDBJ databases">
        <title>Sequencing the genomes of 1000 actinobacteria strains.</title>
        <authorList>
            <person name="Klenk H.-P."/>
        </authorList>
    </citation>
    <scope>NUCLEOTIDE SEQUENCE [LARGE SCALE GENOMIC DNA]</scope>
    <source>
        <strain evidence="1 2">DSM 46699</strain>
    </source>
</reference>
<dbReference type="AlphaFoldDB" id="A0A561U7C4"/>
<dbReference type="Proteomes" id="UP000316184">
    <property type="component" value="Unassembled WGS sequence"/>
</dbReference>
<sequence>MTHTRFEGSACSPAQNRFFTYFSLVRTVSKHAQPRPESGLTRIAEGGRTCPLPSDMIALHGPWGTRRAKRRLVSTGVVTADVGARA</sequence>
<gene>
    <name evidence="1" type="ORF">FHU35_12255</name>
</gene>
<name>A0A561U7C4_9PSEU</name>